<reference evidence="2" key="1">
    <citation type="submission" date="2021-02" db="EMBL/GenBank/DDBJ databases">
        <authorList>
            <person name="Nowell W R."/>
        </authorList>
    </citation>
    <scope>NUCLEOTIDE SEQUENCE</scope>
</reference>
<dbReference type="PANTHER" id="PTHR33444">
    <property type="entry name" value="SI:DKEY-19B23.12-RELATED"/>
    <property type="match status" value="1"/>
</dbReference>
<evidence type="ECO:0000256" key="1">
    <source>
        <dbReference type="SAM" id="Phobius"/>
    </source>
</evidence>
<feature type="transmembrane region" description="Helical" evidence="1">
    <location>
        <begin position="23"/>
        <end position="44"/>
    </location>
</feature>
<evidence type="ECO:0000313" key="2">
    <source>
        <dbReference type="EMBL" id="CAF1255465.1"/>
    </source>
</evidence>
<keyword evidence="1" id="KW-0472">Membrane</keyword>
<name>A0A815ADT4_ADIRI</name>
<protein>
    <submittedName>
        <fullName evidence="2">Uncharacterized protein</fullName>
    </submittedName>
</protein>
<dbReference type="PANTHER" id="PTHR33444:SF2">
    <property type="entry name" value="MARVEL DOMAIN-CONTAINING PROTEIN"/>
    <property type="match status" value="1"/>
</dbReference>
<feature type="transmembrane region" description="Helical" evidence="1">
    <location>
        <begin position="56"/>
        <end position="83"/>
    </location>
</feature>
<feature type="transmembrane region" description="Helical" evidence="1">
    <location>
        <begin position="108"/>
        <end position="138"/>
    </location>
</feature>
<evidence type="ECO:0000313" key="3">
    <source>
        <dbReference type="Proteomes" id="UP000663828"/>
    </source>
</evidence>
<proteinExistence type="predicted"/>
<keyword evidence="1" id="KW-0812">Transmembrane</keyword>
<sequence>MARGVKNVAHNFNKHVSTVYKTIGQIIFTLIWSSLSIAALCVGLERQSQCPIQTKIPIWLIVYGAFGVFTSVFTIITGSVWVFKVKSSVQFTDPTILNTYCEKHTFNFAFGLILFMYSSTGLFCCCVCCLGCLFAFVLHDDD</sequence>
<comment type="caution">
    <text evidence="2">The sequence shown here is derived from an EMBL/GenBank/DDBJ whole genome shotgun (WGS) entry which is preliminary data.</text>
</comment>
<gene>
    <name evidence="2" type="ORF">XAT740_LOCUS26490</name>
</gene>
<accession>A0A815ADT4</accession>
<dbReference type="EMBL" id="CAJNOR010002156">
    <property type="protein sequence ID" value="CAF1255465.1"/>
    <property type="molecule type" value="Genomic_DNA"/>
</dbReference>
<keyword evidence="1" id="KW-1133">Transmembrane helix</keyword>
<dbReference type="InterPro" id="IPR040350">
    <property type="entry name" value="TMEM272"/>
</dbReference>
<organism evidence="2 3">
    <name type="scientific">Adineta ricciae</name>
    <name type="common">Rotifer</name>
    <dbReference type="NCBI Taxonomy" id="249248"/>
    <lineage>
        <taxon>Eukaryota</taxon>
        <taxon>Metazoa</taxon>
        <taxon>Spiralia</taxon>
        <taxon>Gnathifera</taxon>
        <taxon>Rotifera</taxon>
        <taxon>Eurotatoria</taxon>
        <taxon>Bdelloidea</taxon>
        <taxon>Adinetida</taxon>
        <taxon>Adinetidae</taxon>
        <taxon>Adineta</taxon>
    </lineage>
</organism>
<keyword evidence="3" id="KW-1185">Reference proteome</keyword>
<dbReference type="Proteomes" id="UP000663828">
    <property type="component" value="Unassembled WGS sequence"/>
</dbReference>
<dbReference type="AlphaFoldDB" id="A0A815ADT4"/>